<keyword evidence="1" id="KW-0689">Ribosomal protein</keyword>
<name>A0A2P2KZH0_RHIMU</name>
<reference evidence="1" key="1">
    <citation type="submission" date="2018-02" db="EMBL/GenBank/DDBJ databases">
        <title>Rhizophora mucronata_Transcriptome.</title>
        <authorList>
            <person name="Meera S.P."/>
            <person name="Sreeshan A."/>
            <person name="Augustine A."/>
        </authorList>
    </citation>
    <scope>NUCLEOTIDE SEQUENCE</scope>
    <source>
        <tissue evidence="1">Leaf</tissue>
    </source>
</reference>
<dbReference type="GO" id="GO:0005840">
    <property type="term" value="C:ribosome"/>
    <property type="evidence" value="ECO:0007669"/>
    <property type="project" value="UniProtKB-KW"/>
</dbReference>
<sequence length="60" mass="6446">MVIREWTFVGVSVLVVLCCYEMGLSCASSTALNSLILARGLSLCGIISYVRGQPLRALNP</sequence>
<proteinExistence type="predicted"/>
<accession>A0A2P2KZH0</accession>
<protein>
    <submittedName>
        <fullName evidence="1">60S ribosomal protein L34-like</fullName>
    </submittedName>
</protein>
<organism evidence="1">
    <name type="scientific">Rhizophora mucronata</name>
    <name type="common">Asiatic mangrove</name>
    <dbReference type="NCBI Taxonomy" id="61149"/>
    <lineage>
        <taxon>Eukaryota</taxon>
        <taxon>Viridiplantae</taxon>
        <taxon>Streptophyta</taxon>
        <taxon>Embryophyta</taxon>
        <taxon>Tracheophyta</taxon>
        <taxon>Spermatophyta</taxon>
        <taxon>Magnoliopsida</taxon>
        <taxon>eudicotyledons</taxon>
        <taxon>Gunneridae</taxon>
        <taxon>Pentapetalae</taxon>
        <taxon>rosids</taxon>
        <taxon>fabids</taxon>
        <taxon>Malpighiales</taxon>
        <taxon>Rhizophoraceae</taxon>
        <taxon>Rhizophora</taxon>
    </lineage>
</organism>
<evidence type="ECO:0000313" key="1">
    <source>
        <dbReference type="EMBL" id="MBX11121.1"/>
    </source>
</evidence>
<dbReference type="AlphaFoldDB" id="A0A2P2KZH0"/>
<keyword evidence="1" id="KW-0687">Ribonucleoprotein</keyword>
<dbReference type="EMBL" id="GGEC01030637">
    <property type="protein sequence ID" value="MBX11121.1"/>
    <property type="molecule type" value="Transcribed_RNA"/>
</dbReference>